<protein>
    <submittedName>
        <fullName evidence="2">Uncharacterized protein</fullName>
    </submittedName>
</protein>
<dbReference type="Proteomes" id="UP001500620">
    <property type="component" value="Unassembled WGS sequence"/>
</dbReference>
<evidence type="ECO:0000313" key="2">
    <source>
        <dbReference type="EMBL" id="GAA4253126.1"/>
    </source>
</evidence>
<feature type="transmembrane region" description="Helical" evidence="1">
    <location>
        <begin position="112"/>
        <end position="131"/>
    </location>
</feature>
<gene>
    <name evidence="2" type="ORF">GCM10022255_052690</name>
</gene>
<proteinExistence type="predicted"/>
<sequence length="145" mass="15472">MRRMPGRRIALVVAAIVFAVPAVLVLGAPALALRIALRDSPGLREFLAPWLWASAAALPLAVLVVRLGSAGAGRWPAYALRAVLLLAVLNGIAYVQLVRHELPGVVLPHVQFVYGPAALAAIAVLVGARLWDRRRADQAARKLAR</sequence>
<name>A0ABP8DE43_9ACTN</name>
<keyword evidence="1" id="KW-0472">Membrane</keyword>
<dbReference type="EMBL" id="BAABAT010000015">
    <property type="protein sequence ID" value="GAA4253126.1"/>
    <property type="molecule type" value="Genomic_DNA"/>
</dbReference>
<reference evidence="3" key="1">
    <citation type="journal article" date="2019" name="Int. J. Syst. Evol. Microbiol.">
        <title>The Global Catalogue of Microorganisms (GCM) 10K type strain sequencing project: providing services to taxonomists for standard genome sequencing and annotation.</title>
        <authorList>
            <consortium name="The Broad Institute Genomics Platform"/>
            <consortium name="The Broad Institute Genome Sequencing Center for Infectious Disease"/>
            <person name="Wu L."/>
            <person name="Ma J."/>
        </authorList>
    </citation>
    <scope>NUCLEOTIDE SEQUENCE [LARGE SCALE GENOMIC DNA]</scope>
    <source>
        <strain evidence="3">JCM 17441</strain>
    </source>
</reference>
<evidence type="ECO:0000256" key="1">
    <source>
        <dbReference type="SAM" id="Phobius"/>
    </source>
</evidence>
<organism evidence="2 3">
    <name type="scientific">Dactylosporangium darangshiense</name>
    <dbReference type="NCBI Taxonomy" id="579108"/>
    <lineage>
        <taxon>Bacteria</taxon>
        <taxon>Bacillati</taxon>
        <taxon>Actinomycetota</taxon>
        <taxon>Actinomycetes</taxon>
        <taxon>Micromonosporales</taxon>
        <taxon>Micromonosporaceae</taxon>
        <taxon>Dactylosporangium</taxon>
    </lineage>
</organism>
<comment type="caution">
    <text evidence="2">The sequence shown here is derived from an EMBL/GenBank/DDBJ whole genome shotgun (WGS) entry which is preliminary data.</text>
</comment>
<keyword evidence="1" id="KW-1133">Transmembrane helix</keyword>
<accession>A0ABP8DE43</accession>
<evidence type="ECO:0000313" key="3">
    <source>
        <dbReference type="Proteomes" id="UP001500620"/>
    </source>
</evidence>
<keyword evidence="1" id="KW-0812">Transmembrane</keyword>
<feature type="transmembrane region" description="Helical" evidence="1">
    <location>
        <begin position="48"/>
        <end position="66"/>
    </location>
</feature>
<keyword evidence="3" id="KW-1185">Reference proteome</keyword>
<feature type="transmembrane region" description="Helical" evidence="1">
    <location>
        <begin position="78"/>
        <end position="97"/>
    </location>
</feature>